<dbReference type="InterPro" id="IPR009493">
    <property type="entry name" value="P2_GpE"/>
</dbReference>
<dbReference type="RefSeq" id="WP_014609033.1">
    <property type="nucleotide sequence ID" value="NC_017564.1"/>
</dbReference>
<dbReference type="HOGENOM" id="CLU_209063_1_0_6"/>
<dbReference type="KEGG" id="yey:Y11_25181"/>
<proteinExistence type="predicted"/>
<evidence type="ECO:0000313" key="3">
    <source>
        <dbReference type="Proteomes" id="UP000008084"/>
    </source>
</evidence>
<evidence type="ECO:0000313" key="1">
    <source>
        <dbReference type="EMBL" id="CBY25663.1"/>
    </source>
</evidence>
<dbReference type="AlphaFoldDB" id="A0A0G2PMU6"/>
<dbReference type="KEGG" id="yey:Y11_13471"/>
<dbReference type="GeneID" id="93917004"/>
<dbReference type="EMBL" id="FR729477">
    <property type="protein sequence ID" value="CBY26834.1"/>
    <property type="molecule type" value="Genomic_DNA"/>
</dbReference>
<dbReference type="Proteomes" id="UP000008084">
    <property type="component" value="Chromosome"/>
</dbReference>
<dbReference type="Pfam" id="PF06528">
    <property type="entry name" value="Phage_P2_GpE"/>
    <property type="match status" value="1"/>
</dbReference>
<name>A0A0G2PMU6_YERE1</name>
<gene>
    <name evidence="1" type="ordered locus">Y11_13471</name>
    <name evidence="2" type="ordered locus">Y11_25181</name>
</gene>
<dbReference type="PATRIC" id="fig|930944.6.peg.1338"/>
<evidence type="ECO:0000313" key="2">
    <source>
        <dbReference type="EMBL" id="CBY26834.1"/>
    </source>
</evidence>
<dbReference type="EMBL" id="FR729477">
    <property type="protein sequence ID" value="CBY25663.1"/>
    <property type="molecule type" value="Genomic_DNA"/>
</dbReference>
<protein>
    <submittedName>
        <fullName evidence="1 2">Gpe+E' [Enterobacteria phage P2]</fullName>
    </submittedName>
</protein>
<reference evidence="1 3" key="1">
    <citation type="journal article" date="2011" name="J. Bacteriol.">
        <title>Complete genome sequence of Yersinia enterocolitica subsp. palearctica serogroup O:3.</title>
        <authorList>
            <person name="Batzilla J."/>
            <person name="Hoper D."/>
            <person name="Antonenka U."/>
            <person name="Heesemann J."/>
            <person name="Rakin A."/>
        </authorList>
    </citation>
    <scope>NUCLEOTIDE SEQUENCE [LARGE SCALE GENOMIC DNA]</scope>
    <source>
        <strain evidence="3">DSM 13030 / CIP 106945 / Y11</strain>
        <strain evidence="1">Y11</strain>
    </source>
</reference>
<organism evidence="1 3">
    <name type="scientific">Yersinia enterocolitica subsp. palearctica serotype O:3 (strain DSM 13030 / CIP 106945 / Y11)</name>
    <dbReference type="NCBI Taxonomy" id="930944"/>
    <lineage>
        <taxon>Bacteria</taxon>
        <taxon>Pseudomonadati</taxon>
        <taxon>Pseudomonadota</taxon>
        <taxon>Gammaproteobacteria</taxon>
        <taxon>Enterobacterales</taxon>
        <taxon>Yersiniaceae</taxon>
        <taxon>Yersinia</taxon>
    </lineage>
</organism>
<sequence length="40" mass="4600">MADIAAIFHWPPSELWALSLTELVRWRHKALLRSGAVNNE</sequence>
<accession>A0A0G2PMU6</accession>